<dbReference type="InterPro" id="IPR006631">
    <property type="entry name" value="DM4_12"/>
</dbReference>
<evidence type="ECO:0000313" key="3">
    <source>
        <dbReference type="EMBL" id="CAD7087081.1"/>
    </source>
</evidence>
<keyword evidence="2" id="KW-0812">Transmembrane</keyword>
<keyword evidence="2" id="KW-1133">Transmembrane helix</keyword>
<sequence>MAKLVLIYWCIVALFLQNRKSNSFAEKVDYRNKARNPRALIFPVNSCVGIVVALAIPIELPNRNVFYSYNFEANYIPPALAQDIFPGVLNRLDLVDEIGRDLKCSPDSNGTCSDSPSTPTTPKRRRKKDSIRMLEKLMSRKSFYKGIIQKMELAGYRGRDCLLRAICEVSEFAIGSHNGLLGSLFHIVLSPSASRNEKLHSDFYDAELDGLRDACEKYRKKCKESALDLITSIF</sequence>
<dbReference type="PANTHER" id="PTHR21398">
    <property type="entry name" value="AGAP007094-PA"/>
    <property type="match status" value="1"/>
</dbReference>
<dbReference type="OrthoDB" id="6340174at2759"/>
<dbReference type="SMART" id="SM00718">
    <property type="entry name" value="DM4_12"/>
    <property type="match status" value="1"/>
</dbReference>
<dbReference type="PANTHER" id="PTHR21398:SF22">
    <property type="entry name" value="IP12060P-RELATED"/>
    <property type="match status" value="1"/>
</dbReference>
<dbReference type="Proteomes" id="UP000594454">
    <property type="component" value="Chromosome 4"/>
</dbReference>
<evidence type="ECO:0000256" key="1">
    <source>
        <dbReference type="SAM" id="MobiDB-lite"/>
    </source>
</evidence>
<proteinExistence type="predicted"/>
<feature type="transmembrane region" description="Helical" evidence="2">
    <location>
        <begin position="41"/>
        <end position="60"/>
    </location>
</feature>
<dbReference type="OMA" id="SFYFEAN"/>
<evidence type="ECO:0000313" key="4">
    <source>
        <dbReference type="Proteomes" id="UP000594454"/>
    </source>
</evidence>
<evidence type="ECO:0000256" key="2">
    <source>
        <dbReference type="SAM" id="Phobius"/>
    </source>
</evidence>
<protein>
    <submittedName>
        <fullName evidence="3">Uncharacterized protein</fullName>
    </submittedName>
</protein>
<feature type="region of interest" description="Disordered" evidence="1">
    <location>
        <begin position="106"/>
        <end position="129"/>
    </location>
</feature>
<dbReference type="AlphaFoldDB" id="A0A7R8UU40"/>
<dbReference type="InParanoid" id="A0A7R8UU40"/>
<keyword evidence="2" id="KW-0472">Membrane</keyword>
<gene>
    <name evidence="3" type="ORF">HERILL_LOCUS9807</name>
</gene>
<name>A0A7R8UU40_HERIL</name>
<dbReference type="Pfam" id="PF07841">
    <property type="entry name" value="DM4_12"/>
    <property type="match status" value="1"/>
</dbReference>
<reference evidence="3 4" key="1">
    <citation type="submission" date="2020-11" db="EMBL/GenBank/DDBJ databases">
        <authorList>
            <person name="Wallbank WR R."/>
            <person name="Pardo Diaz C."/>
            <person name="Kozak K."/>
            <person name="Martin S."/>
            <person name="Jiggins C."/>
            <person name="Moest M."/>
            <person name="Warren A I."/>
            <person name="Generalovic N T."/>
            <person name="Byers J.R.P. K."/>
            <person name="Montejo-Kovacevich G."/>
            <person name="Yen C E."/>
        </authorList>
    </citation>
    <scope>NUCLEOTIDE SEQUENCE [LARGE SCALE GENOMIC DNA]</scope>
</reference>
<organism evidence="3 4">
    <name type="scientific">Hermetia illucens</name>
    <name type="common">Black soldier fly</name>
    <dbReference type="NCBI Taxonomy" id="343691"/>
    <lineage>
        <taxon>Eukaryota</taxon>
        <taxon>Metazoa</taxon>
        <taxon>Ecdysozoa</taxon>
        <taxon>Arthropoda</taxon>
        <taxon>Hexapoda</taxon>
        <taxon>Insecta</taxon>
        <taxon>Pterygota</taxon>
        <taxon>Neoptera</taxon>
        <taxon>Endopterygota</taxon>
        <taxon>Diptera</taxon>
        <taxon>Brachycera</taxon>
        <taxon>Stratiomyomorpha</taxon>
        <taxon>Stratiomyidae</taxon>
        <taxon>Hermetiinae</taxon>
        <taxon>Hermetia</taxon>
    </lineage>
</organism>
<keyword evidence="4" id="KW-1185">Reference proteome</keyword>
<dbReference type="EMBL" id="LR899012">
    <property type="protein sequence ID" value="CAD7087081.1"/>
    <property type="molecule type" value="Genomic_DNA"/>
</dbReference>
<accession>A0A7R8UU40</accession>